<dbReference type="InterPro" id="IPR038606">
    <property type="entry name" value="To_sf"/>
</dbReference>
<dbReference type="SMART" id="SM00700">
    <property type="entry name" value="JHBP"/>
    <property type="match status" value="1"/>
</dbReference>
<proteinExistence type="inferred from homology"/>
<dbReference type="GO" id="GO:0007623">
    <property type="term" value="P:circadian rhythm"/>
    <property type="evidence" value="ECO:0007669"/>
    <property type="project" value="UniProtKB-ARBA"/>
</dbReference>
<organism evidence="5 6">
    <name type="scientific">Aquatica leii</name>
    <dbReference type="NCBI Taxonomy" id="1421715"/>
    <lineage>
        <taxon>Eukaryota</taxon>
        <taxon>Metazoa</taxon>
        <taxon>Ecdysozoa</taxon>
        <taxon>Arthropoda</taxon>
        <taxon>Hexapoda</taxon>
        <taxon>Insecta</taxon>
        <taxon>Pterygota</taxon>
        <taxon>Neoptera</taxon>
        <taxon>Endopterygota</taxon>
        <taxon>Coleoptera</taxon>
        <taxon>Polyphaga</taxon>
        <taxon>Elateriformia</taxon>
        <taxon>Elateroidea</taxon>
        <taxon>Lampyridae</taxon>
        <taxon>Luciolinae</taxon>
        <taxon>Aquatica</taxon>
    </lineage>
</organism>
<protein>
    <recommendedName>
        <fullName evidence="7">Takeout</fullName>
    </recommendedName>
</protein>
<dbReference type="Gene3D" id="3.15.10.30">
    <property type="entry name" value="Haemolymph juvenile hormone binding protein"/>
    <property type="match status" value="1"/>
</dbReference>
<dbReference type="EMBL" id="JARPUR010000004">
    <property type="protein sequence ID" value="KAK4877836.1"/>
    <property type="molecule type" value="Genomic_DNA"/>
</dbReference>
<evidence type="ECO:0000313" key="6">
    <source>
        <dbReference type="Proteomes" id="UP001353858"/>
    </source>
</evidence>
<dbReference type="FunFam" id="3.15.10.30:FF:000001">
    <property type="entry name" value="Takeout-like protein 1"/>
    <property type="match status" value="1"/>
</dbReference>
<sequence>MSLFVLIIVLTINHAFTKKLPPHFTVCSRNDPNLNECYCQAVQKVLALSTEPTPELFIPAIDPITLDKIEIPLAQTNNFKFSQTLYDLKLHNLKEAKLNRCEVNLGTDEFAIVSYSRTPSLRLLGNYHVNGKVLLLVVNGNGSFTVNFDDVYTVMNMTGTIVQKKGKEYIALKDLKVKFTPKNVTFKFDNLFNGNKQLDDTMNQLLNENWSTIYEEIGSVYEDIAASFLKNAIHQVFNKIPYDNLFPI</sequence>
<reference evidence="6" key="1">
    <citation type="submission" date="2023-01" db="EMBL/GenBank/DDBJ databases">
        <title>Key to firefly adult light organ development and bioluminescence: homeobox transcription factors regulate luciferase expression and transportation to peroxisome.</title>
        <authorList>
            <person name="Fu X."/>
        </authorList>
    </citation>
    <scope>NUCLEOTIDE SEQUENCE [LARGE SCALE GENOMIC DNA]</scope>
</reference>
<comment type="similarity">
    <text evidence="3">Belongs to the TO family.</text>
</comment>
<keyword evidence="1 4" id="KW-0732">Signal</keyword>
<keyword evidence="6" id="KW-1185">Reference proteome</keyword>
<gene>
    <name evidence="5" type="ORF">RN001_010342</name>
</gene>
<dbReference type="GO" id="GO:0005615">
    <property type="term" value="C:extracellular space"/>
    <property type="evidence" value="ECO:0007669"/>
    <property type="project" value="TreeGrafter"/>
</dbReference>
<evidence type="ECO:0000256" key="2">
    <source>
        <dbReference type="ARBA" id="ARBA00023108"/>
    </source>
</evidence>
<dbReference type="PANTHER" id="PTHR11008:SF32">
    <property type="entry name" value="CIRCADIAN CLOCK-CONTROLLED PROTEIN DAYWAKE-RELATED"/>
    <property type="match status" value="1"/>
</dbReference>
<dbReference type="InterPro" id="IPR010562">
    <property type="entry name" value="Haemolymph_juvenile_hormone-bd"/>
</dbReference>
<dbReference type="Proteomes" id="UP001353858">
    <property type="component" value="Unassembled WGS sequence"/>
</dbReference>
<name>A0AAN7P9T8_9COLE</name>
<evidence type="ECO:0000313" key="5">
    <source>
        <dbReference type="EMBL" id="KAK4877836.1"/>
    </source>
</evidence>
<comment type="caution">
    <text evidence="5">The sequence shown here is derived from an EMBL/GenBank/DDBJ whole genome shotgun (WGS) entry which is preliminary data.</text>
</comment>
<feature type="signal peptide" evidence="4">
    <location>
        <begin position="1"/>
        <end position="17"/>
    </location>
</feature>
<dbReference type="PANTHER" id="PTHR11008">
    <property type="entry name" value="PROTEIN TAKEOUT-LIKE PROTEIN"/>
    <property type="match status" value="1"/>
</dbReference>
<evidence type="ECO:0008006" key="7">
    <source>
        <dbReference type="Google" id="ProtNLM"/>
    </source>
</evidence>
<evidence type="ECO:0000256" key="3">
    <source>
        <dbReference type="ARBA" id="ARBA00060902"/>
    </source>
</evidence>
<dbReference type="AlphaFoldDB" id="A0AAN7P9T8"/>
<dbReference type="Pfam" id="PF06585">
    <property type="entry name" value="JHBP"/>
    <property type="match status" value="1"/>
</dbReference>
<feature type="chain" id="PRO_5042998016" description="Takeout" evidence="4">
    <location>
        <begin position="18"/>
        <end position="248"/>
    </location>
</feature>
<evidence type="ECO:0000256" key="1">
    <source>
        <dbReference type="ARBA" id="ARBA00022729"/>
    </source>
</evidence>
<evidence type="ECO:0000256" key="4">
    <source>
        <dbReference type="SAM" id="SignalP"/>
    </source>
</evidence>
<accession>A0AAN7P9T8</accession>
<keyword evidence="2" id="KW-0090">Biological rhythms</keyword>